<evidence type="ECO:0000313" key="2">
    <source>
        <dbReference type="EMBL" id="DAD29625.1"/>
    </source>
</evidence>
<dbReference type="SUPFAM" id="SSF52540">
    <property type="entry name" value="P-loop containing nucleoside triphosphate hydrolases"/>
    <property type="match status" value="1"/>
</dbReference>
<dbReference type="PANTHER" id="PTHR36766:SF48">
    <property type="entry name" value="DISEASE RESISTANCE PROTEIN RGA3"/>
    <property type="match status" value="1"/>
</dbReference>
<dbReference type="Proteomes" id="UP000607653">
    <property type="component" value="Unassembled WGS sequence"/>
</dbReference>
<dbReference type="InterPro" id="IPR027417">
    <property type="entry name" value="P-loop_NTPase"/>
</dbReference>
<dbReference type="Gene3D" id="3.40.50.300">
    <property type="entry name" value="P-loop containing nucleotide triphosphate hydrolases"/>
    <property type="match status" value="1"/>
</dbReference>
<evidence type="ECO:0000313" key="3">
    <source>
        <dbReference type="Proteomes" id="UP000607653"/>
    </source>
</evidence>
<dbReference type="InterPro" id="IPR002182">
    <property type="entry name" value="NB-ARC"/>
</dbReference>
<proteinExistence type="predicted"/>
<dbReference type="Pfam" id="PF00931">
    <property type="entry name" value="NB-ARC"/>
    <property type="match status" value="1"/>
</dbReference>
<reference evidence="2 3" key="1">
    <citation type="journal article" date="2020" name="Mol. Biol. Evol.">
        <title>Distinct Expression and Methylation Patterns for Genes with Different Fates following a Single Whole-Genome Duplication in Flowering Plants.</title>
        <authorList>
            <person name="Shi T."/>
            <person name="Rahmani R.S."/>
            <person name="Gugger P.F."/>
            <person name="Wang M."/>
            <person name="Li H."/>
            <person name="Zhang Y."/>
            <person name="Li Z."/>
            <person name="Wang Q."/>
            <person name="Van de Peer Y."/>
            <person name="Marchal K."/>
            <person name="Chen J."/>
        </authorList>
    </citation>
    <scope>NUCLEOTIDE SEQUENCE [LARGE SCALE GENOMIC DNA]</scope>
    <source>
        <tissue evidence="2">Leaf</tissue>
    </source>
</reference>
<sequence length="84" mass="9714">MGGLGKTTIAQLAYNEERVKRYFNLRMWVRVSNDFEVRRLIGFIIESATSGSKCDTSNMDVLQQRLQEVLRGKLFLLVLDDVME</sequence>
<dbReference type="EMBL" id="DUZY01000002">
    <property type="protein sequence ID" value="DAD29625.1"/>
    <property type="molecule type" value="Genomic_DNA"/>
</dbReference>
<dbReference type="AlphaFoldDB" id="A0A822YF94"/>
<protein>
    <recommendedName>
        <fullName evidence="1">NB-ARC domain-containing protein</fullName>
    </recommendedName>
</protein>
<feature type="domain" description="NB-ARC" evidence="1">
    <location>
        <begin position="1"/>
        <end position="84"/>
    </location>
</feature>
<comment type="caution">
    <text evidence="2">The sequence shown here is derived from an EMBL/GenBank/DDBJ whole genome shotgun (WGS) entry which is preliminary data.</text>
</comment>
<name>A0A822YF94_NELNU</name>
<gene>
    <name evidence="2" type="ORF">HUJ06_031093</name>
</gene>
<dbReference type="PANTHER" id="PTHR36766">
    <property type="entry name" value="PLANT BROAD-SPECTRUM MILDEW RESISTANCE PROTEIN RPW8"/>
    <property type="match status" value="1"/>
</dbReference>
<dbReference type="GO" id="GO:0043531">
    <property type="term" value="F:ADP binding"/>
    <property type="evidence" value="ECO:0007669"/>
    <property type="project" value="InterPro"/>
</dbReference>
<organism evidence="2 3">
    <name type="scientific">Nelumbo nucifera</name>
    <name type="common">Sacred lotus</name>
    <dbReference type="NCBI Taxonomy" id="4432"/>
    <lineage>
        <taxon>Eukaryota</taxon>
        <taxon>Viridiplantae</taxon>
        <taxon>Streptophyta</taxon>
        <taxon>Embryophyta</taxon>
        <taxon>Tracheophyta</taxon>
        <taxon>Spermatophyta</taxon>
        <taxon>Magnoliopsida</taxon>
        <taxon>Proteales</taxon>
        <taxon>Nelumbonaceae</taxon>
        <taxon>Nelumbo</taxon>
    </lineage>
</organism>
<keyword evidence="3" id="KW-1185">Reference proteome</keyword>
<accession>A0A822YF94</accession>
<evidence type="ECO:0000259" key="1">
    <source>
        <dbReference type="Pfam" id="PF00931"/>
    </source>
</evidence>